<dbReference type="AlphaFoldDB" id="A0A7S4PGW5"/>
<evidence type="ECO:0000256" key="2">
    <source>
        <dbReference type="ARBA" id="ARBA00022448"/>
    </source>
</evidence>
<dbReference type="SUPFAM" id="SSF64356">
    <property type="entry name" value="SNARE-like"/>
    <property type="match status" value="1"/>
</dbReference>
<evidence type="ECO:0000256" key="5">
    <source>
        <dbReference type="ARBA" id="ARBA00023034"/>
    </source>
</evidence>
<dbReference type="GO" id="GO:0005783">
    <property type="term" value="C:endoplasmic reticulum"/>
    <property type="evidence" value="ECO:0007669"/>
    <property type="project" value="UniProtKB-SubCell"/>
</dbReference>
<evidence type="ECO:0000256" key="6">
    <source>
        <dbReference type="ARBA" id="ARBA00038179"/>
    </source>
</evidence>
<comment type="similarity">
    <text evidence="6">Belongs to the TRAPP small subunits family. TRAPPC4 subfamily.</text>
</comment>
<gene>
    <name evidence="8" type="ORF">GTHE00462_LOCUS35418</name>
</gene>
<comment type="subunit">
    <text evidence="7">Part of the multisubunit transport protein particle (TRAPP) complex.</text>
</comment>
<dbReference type="InterPro" id="IPR007233">
    <property type="entry name" value="TRAPPC"/>
</dbReference>
<dbReference type="Pfam" id="PF04099">
    <property type="entry name" value="Sybindin"/>
    <property type="match status" value="1"/>
</dbReference>
<comment type="subcellular location">
    <subcellularLocation>
        <location evidence="7">Endoplasmic reticulum</location>
    </subcellularLocation>
    <subcellularLocation>
        <location evidence="7">Golgi apparatus</location>
        <location evidence="7">cis-Golgi network</location>
    </subcellularLocation>
    <subcellularLocation>
        <location evidence="1">Golgi apparatus</location>
    </subcellularLocation>
</comment>
<keyword evidence="5 7" id="KW-0333">Golgi apparatus</keyword>
<evidence type="ECO:0000256" key="4">
    <source>
        <dbReference type="ARBA" id="ARBA00022892"/>
    </source>
</evidence>
<proteinExistence type="inferred from homology"/>
<evidence type="ECO:0000256" key="3">
    <source>
        <dbReference type="ARBA" id="ARBA00022824"/>
    </source>
</evidence>
<sequence length="156" mass="17323">MPSGCLTLFIINKAGGLIYTRVTCIKMMFFRHSLVQHFSQDIAPLNVNDCLRLASTFHSMHAIAGRLTPVGPPTGIETLEADSFRLECYQSPTGMHVSPDQISNSRLFRNQVSYARRTKGCSPGCIAEADLHHVTSTSLRTRQELMMVFADSPTTF</sequence>
<evidence type="ECO:0000256" key="7">
    <source>
        <dbReference type="RuleBase" id="RU366065"/>
    </source>
</evidence>
<dbReference type="GO" id="GO:0005794">
    <property type="term" value="C:Golgi apparatus"/>
    <property type="evidence" value="ECO:0007669"/>
    <property type="project" value="UniProtKB-SubCell"/>
</dbReference>
<dbReference type="EMBL" id="HBKN01045275">
    <property type="protein sequence ID" value="CAE2334737.1"/>
    <property type="molecule type" value="Transcribed_RNA"/>
</dbReference>
<protein>
    <recommendedName>
        <fullName evidence="7">Trafficking protein particle complex subunit</fullName>
    </recommendedName>
</protein>
<keyword evidence="3 7" id="KW-0256">Endoplasmic reticulum</keyword>
<dbReference type="GO" id="GO:0030008">
    <property type="term" value="C:TRAPP complex"/>
    <property type="evidence" value="ECO:0007669"/>
    <property type="project" value="UniProtKB-UniRule"/>
</dbReference>
<dbReference type="InterPro" id="IPR011012">
    <property type="entry name" value="Longin-like_dom_sf"/>
</dbReference>
<keyword evidence="2 7" id="KW-0813">Transport</keyword>
<dbReference type="SMART" id="SM01399">
    <property type="entry name" value="Sybindin"/>
    <property type="match status" value="1"/>
</dbReference>
<accession>A0A7S4PGW5</accession>
<dbReference type="PANTHER" id="PTHR23249">
    <property type="entry name" value="TRAFFICKING PROTEIN PARTICLE COMPLEX SUBUNIT"/>
    <property type="match status" value="1"/>
</dbReference>
<name>A0A7S4PGW5_GUITH</name>
<evidence type="ECO:0000256" key="1">
    <source>
        <dbReference type="ARBA" id="ARBA00004555"/>
    </source>
</evidence>
<evidence type="ECO:0000313" key="8">
    <source>
        <dbReference type="EMBL" id="CAE2334737.1"/>
    </source>
</evidence>
<reference evidence="8" key="1">
    <citation type="submission" date="2021-01" db="EMBL/GenBank/DDBJ databases">
        <authorList>
            <person name="Corre E."/>
            <person name="Pelletier E."/>
            <person name="Niang G."/>
            <person name="Scheremetjew M."/>
            <person name="Finn R."/>
            <person name="Kale V."/>
            <person name="Holt S."/>
            <person name="Cochrane G."/>
            <person name="Meng A."/>
            <person name="Brown T."/>
            <person name="Cohen L."/>
        </authorList>
    </citation>
    <scope>NUCLEOTIDE SEQUENCE</scope>
    <source>
        <strain evidence="8">CCMP 2712</strain>
    </source>
</reference>
<organism evidence="8">
    <name type="scientific">Guillardia theta</name>
    <name type="common">Cryptophyte</name>
    <name type="synonym">Cryptomonas phi</name>
    <dbReference type="NCBI Taxonomy" id="55529"/>
    <lineage>
        <taxon>Eukaryota</taxon>
        <taxon>Cryptophyceae</taxon>
        <taxon>Pyrenomonadales</taxon>
        <taxon>Geminigeraceae</taxon>
        <taxon>Guillardia</taxon>
    </lineage>
</organism>
<dbReference type="Gene3D" id="3.30.450.70">
    <property type="match status" value="1"/>
</dbReference>
<keyword evidence="4 7" id="KW-0931">ER-Golgi transport</keyword>
<dbReference type="PANTHER" id="PTHR23249:SF15">
    <property type="entry name" value="TRAFFICKING PROTEIN PARTICLE COMPLEX SUBUNIT 4"/>
    <property type="match status" value="1"/>
</dbReference>
<dbReference type="GO" id="GO:0006888">
    <property type="term" value="P:endoplasmic reticulum to Golgi vesicle-mediated transport"/>
    <property type="evidence" value="ECO:0007669"/>
    <property type="project" value="UniProtKB-UniRule"/>
</dbReference>